<dbReference type="Pfam" id="PF15430">
    <property type="entry name" value="SVWC"/>
    <property type="match status" value="1"/>
</dbReference>
<dbReference type="EMBL" id="DQ065873">
    <property type="protein sequence ID" value="AAY66510.1"/>
    <property type="molecule type" value="mRNA"/>
</dbReference>
<organism evidence="5">
    <name type="scientific">Ixodes scapularis</name>
    <name type="common">Black-legged tick</name>
    <name type="synonym">Deer tick</name>
    <dbReference type="NCBI Taxonomy" id="6945"/>
    <lineage>
        <taxon>Eukaryota</taxon>
        <taxon>Metazoa</taxon>
        <taxon>Ecdysozoa</taxon>
        <taxon>Arthropoda</taxon>
        <taxon>Chelicerata</taxon>
        <taxon>Arachnida</taxon>
        <taxon>Acari</taxon>
        <taxon>Parasitiformes</taxon>
        <taxon>Ixodida</taxon>
        <taxon>Ixodoidea</taxon>
        <taxon>Ixodidae</taxon>
        <taxon>Ixodinae</taxon>
        <taxon>Ixodes</taxon>
    </lineage>
</organism>
<feature type="signal peptide" evidence="3">
    <location>
        <begin position="1"/>
        <end position="23"/>
    </location>
</feature>
<accession>Q4PNA0</accession>
<evidence type="ECO:0000256" key="1">
    <source>
        <dbReference type="ARBA" id="ARBA00004613"/>
    </source>
</evidence>
<reference evidence="5" key="2">
    <citation type="journal article" date="2006" name="Insect Biochem. Mol. Biol.">
        <title>An annotated catalog of salivary gland transcripts from Ixodes scapularis ticks.</title>
        <authorList>
            <person name="Ribeiro J.M."/>
            <person name="Alarcon-Chaidez F."/>
            <person name="Francischetti I.M."/>
            <person name="Mans B.J."/>
            <person name="Mather T.N."/>
            <person name="Valenzuela J.G."/>
            <person name="Wikel S.K."/>
        </authorList>
    </citation>
    <scope>NUCLEOTIDE SEQUENCE</scope>
    <source>
        <strain evidence="5">IS-18-24-clu196b</strain>
        <tissue evidence="5">Salivary glands</tissue>
    </source>
</reference>
<dbReference type="SMART" id="SM01318">
    <property type="entry name" value="SVWC"/>
    <property type="match status" value="1"/>
</dbReference>
<keyword evidence="2" id="KW-0964">Secreted</keyword>
<dbReference type="VEuPathDB" id="VectorBase:ISCI019352"/>
<dbReference type="InterPro" id="IPR029277">
    <property type="entry name" value="SVWC_dom"/>
</dbReference>
<feature type="chain" id="PRO_5004241872" evidence="3">
    <location>
        <begin position="24"/>
        <end position="111"/>
    </location>
</feature>
<evidence type="ECO:0000313" key="5">
    <source>
        <dbReference type="EMBL" id="AAY66510.1"/>
    </source>
</evidence>
<dbReference type="OrthoDB" id="6488389at2759"/>
<evidence type="ECO:0000259" key="4">
    <source>
        <dbReference type="SMART" id="SM01318"/>
    </source>
</evidence>
<sequence length="111" mass="12138">MNFLEALFCGFVALALIEHISMGALPAYGEVEVVDGKCRYMNRTVQDGEDMHLEDPCQTLKCEAKKGSFAILGCGIMSSKPGCKLEKGTGVFPQCCYKSVCSKTIKKRSFV</sequence>
<dbReference type="GO" id="GO:0005576">
    <property type="term" value="C:extracellular region"/>
    <property type="evidence" value="ECO:0007669"/>
    <property type="project" value="UniProtKB-SubCell"/>
</dbReference>
<evidence type="ECO:0000256" key="3">
    <source>
        <dbReference type="SAM" id="SignalP"/>
    </source>
</evidence>
<comment type="subcellular location">
    <subcellularLocation>
        <location evidence="1">Secreted</location>
    </subcellularLocation>
</comment>
<dbReference type="SMR" id="Q4PNA0"/>
<proteinExistence type="evidence at transcript level"/>
<keyword evidence="3" id="KW-0732">Signal</keyword>
<dbReference type="VEuPathDB" id="VectorBase:ISCP_015412"/>
<protein>
    <submittedName>
        <fullName evidence="5">Putative secreted salivary protein</fullName>
    </submittedName>
</protein>
<feature type="domain" description="Single" evidence="4">
    <location>
        <begin position="38"/>
        <end position="101"/>
    </location>
</feature>
<dbReference type="VEuPathDB" id="VectorBase:ISCW019352"/>
<reference evidence="5" key="1">
    <citation type="submission" date="2005-05" db="EMBL/GenBank/DDBJ databases">
        <authorList>
            <person name="Tseng H.-P."/>
            <person name="Hseu T.-H."/>
            <person name="Buhler D.R."/>
            <person name="Wang W.-D."/>
            <person name="Tsai H.-L."/>
            <person name="Hu C.-H."/>
        </authorList>
    </citation>
    <scope>NUCLEOTIDE SEQUENCE</scope>
    <source>
        <strain evidence="5">IS-18-24-clu196b</strain>
        <tissue evidence="5">Salivary glands</tissue>
    </source>
</reference>
<evidence type="ECO:0000256" key="2">
    <source>
        <dbReference type="ARBA" id="ARBA00022525"/>
    </source>
</evidence>
<name>Q4PNA0_IXOSC</name>
<dbReference type="AlphaFoldDB" id="Q4PNA0"/>